<feature type="transmembrane region" description="Helical" evidence="6">
    <location>
        <begin position="212"/>
        <end position="236"/>
    </location>
</feature>
<feature type="transmembrane region" description="Helical" evidence="6">
    <location>
        <begin position="367"/>
        <end position="385"/>
    </location>
</feature>
<feature type="transmembrane region" description="Helical" evidence="6">
    <location>
        <begin position="339"/>
        <end position="361"/>
    </location>
</feature>
<dbReference type="GO" id="GO:0005886">
    <property type="term" value="C:plasma membrane"/>
    <property type="evidence" value="ECO:0007669"/>
    <property type="project" value="UniProtKB-SubCell"/>
</dbReference>
<dbReference type="Proteomes" id="UP000198243">
    <property type="component" value="Chromosome I"/>
</dbReference>
<feature type="transmembrane region" description="Helical" evidence="6">
    <location>
        <begin position="248"/>
        <end position="267"/>
    </location>
</feature>
<sequence length="409" mass="40417">MNDTTRTPAPDSARTSPIRAGAGAVLTTVACVLPVFLLGGLAVQMGADLGFSPAGLGLAVAVYFGVSALASVPSGRLVERYGPAMVARCGIVLAAGSMLAVAVFARSYPALVALLALSATANALGQLASNAVLAQHVPARRQGLSFGVKQSAIPVSTLLAGAAVPTIALTAGWRWAFVAAAGAALTTLPAVPRQMPDRARRADAKRAGRATVALVVIGVAATLAAAAANALGTFLVDSAAARGLSPGLAGLTLTLGSAVCVVARVGAGWLADRRTGGHVALIAAMLVVGAGGLGLLALTGAVPLVAGVVLGFGLGWAWPGLMNFAVVRLHPQAPAAATSITQTGVYAGGCLGPLSLGPLAAHLGYPAMWTTAAVSMLLAAALMLVGSRLLTRIAAGANRTGDQLVRSAM</sequence>
<feature type="transmembrane region" description="Helical" evidence="6">
    <location>
        <begin position="20"/>
        <end position="42"/>
    </location>
</feature>
<dbReference type="AlphaFoldDB" id="A0A1C4VJC7"/>
<evidence type="ECO:0000313" key="9">
    <source>
        <dbReference type="Proteomes" id="UP000198243"/>
    </source>
</evidence>
<dbReference type="InterPro" id="IPR036259">
    <property type="entry name" value="MFS_trans_sf"/>
</dbReference>
<dbReference type="SUPFAM" id="SSF103473">
    <property type="entry name" value="MFS general substrate transporter"/>
    <property type="match status" value="1"/>
</dbReference>
<keyword evidence="3 6" id="KW-0812">Transmembrane</keyword>
<dbReference type="PROSITE" id="PS51257">
    <property type="entry name" value="PROKAR_LIPOPROTEIN"/>
    <property type="match status" value="1"/>
</dbReference>
<dbReference type="PANTHER" id="PTHR43124">
    <property type="entry name" value="PURINE EFFLUX PUMP PBUE"/>
    <property type="match status" value="1"/>
</dbReference>
<evidence type="ECO:0000259" key="7">
    <source>
        <dbReference type="PROSITE" id="PS50850"/>
    </source>
</evidence>
<evidence type="ECO:0000256" key="2">
    <source>
        <dbReference type="ARBA" id="ARBA00022475"/>
    </source>
</evidence>
<feature type="transmembrane region" description="Helical" evidence="6">
    <location>
        <begin position="54"/>
        <end position="73"/>
    </location>
</feature>
<evidence type="ECO:0000256" key="1">
    <source>
        <dbReference type="ARBA" id="ARBA00004651"/>
    </source>
</evidence>
<organism evidence="8 9">
    <name type="scientific">Micromonospora coriariae</name>
    <dbReference type="NCBI Taxonomy" id="285665"/>
    <lineage>
        <taxon>Bacteria</taxon>
        <taxon>Bacillati</taxon>
        <taxon>Actinomycetota</taxon>
        <taxon>Actinomycetes</taxon>
        <taxon>Micromonosporales</taxon>
        <taxon>Micromonosporaceae</taxon>
        <taxon>Micromonospora</taxon>
    </lineage>
</organism>
<feature type="transmembrane region" description="Helical" evidence="6">
    <location>
        <begin position="279"/>
        <end position="298"/>
    </location>
</feature>
<dbReference type="PANTHER" id="PTHR43124:SF3">
    <property type="entry name" value="CHLORAMPHENICOL EFFLUX PUMP RV0191"/>
    <property type="match status" value="1"/>
</dbReference>
<accession>A0A1C4VJC7</accession>
<comment type="subcellular location">
    <subcellularLocation>
        <location evidence="1">Cell membrane</location>
        <topology evidence="1">Multi-pass membrane protein</topology>
    </subcellularLocation>
</comment>
<feature type="transmembrane region" description="Helical" evidence="6">
    <location>
        <begin position="85"/>
        <end position="105"/>
    </location>
</feature>
<feature type="transmembrane region" description="Helical" evidence="6">
    <location>
        <begin position="173"/>
        <end position="191"/>
    </location>
</feature>
<reference evidence="9" key="1">
    <citation type="submission" date="2016-06" db="EMBL/GenBank/DDBJ databases">
        <authorList>
            <person name="Varghese N."/>
            <person name="Submissions Spin"/>
        </authorList>
    </citation>
    <scope>NUCLEOTIDE SEQUENCE [LARGE SCALE GENOMIC DNA]</scope>
    <source>
        <strain evidence="9">DSM 44875</strain>
    </source>
</reference>
<dbReference type="InterPro" id="IPR011701">
    <property type="entry name" value="MFS"/>
</dbReference>
<protein>
    <submittedName>
        <fullName evidence="8">Predicted arabinose efflux permease, MFS family</fullName>
    </submittedName>
</protein>
<evidence type="ECO:0000313" key="8">
    <source>
        <dbReference type="EMBL" id="SCE83869.1"/>
    </source>
</evidence>
<feature type="transmembrane region" description="Helical" evidence="6">
    <location>
        <begin position="111"/>
        <end position="134"/>
    </location>
</feature>
<dbReference type="Pfam" id="PF07690">
    <property type="entry name" value="MFS_1"/>
    <property type="match status" value="1"/>
</dbReference>
<dbReference type="GO" id="GO:0022857">
    <property type="term" value="F:transmembrane transporter activity"/>
    <property type="evidence" value="ECO:0007669"/>
    <property type="project" value="InterPro"/>
</dbReference>
<dbReference type="InterPro" id="IPR050189">
    <property type="entry name" value="MFS_Efflux_Transporters"/>
</dbReference>
<dbReference type="OrthoDB" id="5176013at2"/>
<dbReference type="Gene3D" id="1.20.1250.20">
    <property type="entry name" value="MFS general substrate transporter like domains"/>
    <property type="match status" value="2"/>
</dbReference>
<dbReference type="RefSeq" id="WP_089018089.1">
    <property type="nucleotide sequence ID" value="NZ_LT607412.1"/>
</dbReference>
<feature type="transmembrane region" description="Helical" evidence="6">
    <location>
        <begin position="304"/>
        <end position="327"/>
    </location>
</feature>
<evidence type="ECO:0000256" key="4">
    <source>
        <dbReference type="ARBA" id="ARBA00022989"/>
    </source>
</evidence>
<keyword evidence="5 6" id="KW-0472">Membrane</keyword>
<feature type="domain" description="Major facilitator superfamily (MFS) profile" evidence="7">
    <location>
        <begin position="20"/>
        <end position="398"/>
    </location>
</feature>
<evidence type="ECO:0000256" key="6">
    <source>
        <dbReference type="SAM" id="Phobius"/>
    </source>
</evidence>
<keyword evidence="9" id="KW-1185">Reference proteome</keyword>
<evidence type="ECO:0000256" key="5">
    <source>
        <dbReference type="ARBA" id="ARBA00023136"/>
    </source>
</evidence>
<name>A0A1C4VJC7_9ACTN</name>
<feature type="transmembrane region" description="Helical" evidence="6">
    <location>
        <begin position="146"/>
        <end position="167"/>
    </location>
</feature>
<gene>
    <name evidence="8" type="ORF">GA0070607_2194</name>
</gene>
<keyword evidence="2" id="KW-1003">Cell membrane</keyword>
<evidence type="ECO:0000256" key="3">
    <source>
        <dbReference type="ARBA" id="ARBA00022692"/>
    </source>
</evidence>
<dbReference type="InterPro" id="IPR020846">
    <property type="entry name" value="MFS_dom"/>
</dbReference>
<keyword evidence="4 6" id="KW-1133">Transmembrane helix</keyword>
<dbReference type="PROSITE" id="PS50850">
    <property type="entry name" value="MFS"/>
    <property type="match status" value="1"/>
</dbReference>
<proteinExistence type="predicted"/>
<dbReference type="EMBL" id="LT607412">
    <property type="protein sequence ID" value="SCE83869.1"/>
    <property type="molecule type" value="Genomic_DNA"/>
</dbReference>